<organism evidence="2 3">
    <name type="scientific">Nitzschia inconspicua</name>
    <dbReference type="NCBI Taxonomy" id="303405"/>
    <lineage>
        <taxon>Eukaryota</taxon>
        <taxon>Sar</taxon>
        <taxon>Stramenopiles</taxon>
        <taxon>Ochrophyta</taxon>
        <taxon>Bacillariophyta</taxon>
        <taxon>Bacillariophyceae</taxon>
        <taxon>Bacillariophycidae</taxon>
        <taxon>Bacillariales</taxon>
        <taxon>Bacillariaceae</taxon>
        <taxon>Nitzschia</taxon>
    </lineage>
</organism>
<feature type="compositionally biased region" description="Low complexity" evidence="1">
    <location>
        <begin position="88"/>
        <end position="98"/>
    </location>
</feature>
<feature type="compositionally biased region" description="Polar residues" evidence="1">
    <location>
        <begin position="831"/>
        <end position="841"/>
    </location>
</feature>
<feature type="region of interest" description="Disordered" evidence="1">
    <location>
        <begin position="571"/>
        <end position="601"/>
    </location>
</feature>
<feature type="compositionally biased region" description="Low complexity" evidence="1">
    <location>
        <begin position="842"/>
        <end position="851"/>
    </location>
</feature>
<evidence type="ECO:0000313" key="3">
    <source>
        <dbReference type="Proteomes" id="UP000693970"/>
    </source>
</evidence>
<evidence type="ECO:0000256" key="1">
    <source>
        <dbReference type="SAM" id="MobiDB-lite"/>
    </source>
</evidence>
<evidence type="ECO:0000313" key="2">
    <source>
        <dbReference type="EMBL" id="KAG7359577.1"/>
    </source>
</evidence>
<feature type="compositionally biased region" description="Basic and acidic residues" evidence="1">
    <location>
        <begin position="662"/>
        <end position="676"/>
    </location>
</feature>
<feature type="region of interest" description="Disordered" evidence="1">
    <location>
        <begin position="1"/>
        <end position="21"/>
    </location>
</feature>
<dbReference type="AlphaFoldDB" id="A0A9K3PTX0"/>
<feature type="compositionally biased region" description="Polar residues" evidence="1">
    <location>
        <begin position="590"/>
        <end position="601"/>
    </location>
</feature>
<dbReference type="EMBL" id="JAGRRH010000013">
    <property type="protein sequence ID" value="KAG7359577.1"/>
    <property type="molecule type" value="Genomic_DNA"/>
</dbReference>
<feature type="compositionally biased region" description="Polar residues" evidence="1">
    <location>
        <begin position="441"/>
        <end position="460"/>
    </location>
</feature>
<feature type="compositionally biased region" description="Polar residues" evidence="1">
    <location>
        <begin position="642"/>
        <end position="659"/>
    </location>
</feature>
<proteinExistence type="predicted"/>
<feature type="compositionally biased region" description="Polar residues" evidence="1">
    <location>
        <begin position="403"/>
        <end position="419"/>
    </location>
</feature>
<feature type="region of interest" description="Disordered" evidence="1">
    <location>
        <begin position="378"/>
        <end position="461"/>
    </location>
</feature>
<comment type="caution">
    <text evidence="2">The sequence shown here is derived from an EMBL/GenBank/DDBJ whole genome shotgun (WGS) entry which is preliminary data.</text>
</comment>
<feature type="region of interest" description="Disordered" evidence="1">
    <location>
        <begin position="1051"/>
        <end position="1070"/>
    </location>
</feature>
<feature type="compositionally biased region" description="Acidic residues" evidence="1">
    <location>
        <begin position="852"/>
        <end position="864"/>
    </location>
</feature>
<feature type="compositionally biased region" description="Basic and acidic residues" evidence="1">
    <location>
        <begin position="132"/>
        <end position="149"/>
    </location>
</feature>
<dbReference type="OrthoDB" id="48762at2759"/>
<reference evidence="2" key="2">
    <citation type="submission" date="2021-04" db="EMBL/GenBank/DDBJ databases">
        <authorList>
            <person name="Podell S."/>
        </authorList>
    </citation>
    <scope>NUCLEOTIDE SEQUENCE</scope>
    <source>
        <strain evidence="2">Hildebrandi</strain>
    </source>
</reference>
<feature type="compositionally biased region" description="Basic and acidic residues" evidence="1">
    <location>
        <begin position="112"/>
        <end position="123"/>
    </location>
</feature>
<feature type="region of interest" description="Disordered" evidence="1">
    <location>
        <begin position="77"/>
        <end position="154"/>
    </location>
</feature>
<gene>
    <name evidence="2" type="ORF">IV203_034675</name>
</gene>
<feature type="region of interest" description="Disordered" evidence="1">
    <location>
        <begin position="632"/>
        <end position="676"/>
    </location>
</feature>
<feature type="region of interest" description="Disordered" evidence="1">
    <location>
        <begin position="801"/>
        <end position="872"/>
    </location>
</feature>
<feature type="compositionally biased region" description="Polar residues" evidence="1">
    <location>
        <begin position="222"/>
        <end position="232"/>
    </location>
</feature>
<feature type="region of interest" description="Disordered" evidence="1">
    <location>
        <begin position="1173"/>
        <end position="1194"/>
    </location>
</feature>
<sequence length="1194" mass="131092">MGAETSKQVHPPEDWEPVGARKAFEVISPVSDISNPSDIHKLSHHRPRQLHLKGGNKNHIQNHSMNHSRRVSRTVTTTLPIATKVPRRSSSSNSNRGNPQMPAPSSFYFPTKETERYAERAAKSNDSGGTSSDKENRNIQRVARQEAAKKTNIRKKIVKKMTACLDDRKDDNMEPVPVLQERLPHLVQAKLPVAQIVSGKPRGRKSSTSSGGAPPGAKHSKSTMTVSVPDSQFQDEDCKEEQLSALLHQEDEYFNRLSMSPSSLPAASPFVSNAGNRVTAILEKPSGHRLLIAGDQKMDRSAKGDRLNTTMDMDAMTPSSQLVKRRGDSDDASVDTPVSDLFSASSSIPGLQHDDKMLSMRSMKTNSSVASSLMRFYTKSGPMGSSPLTYNSEVEEEIEETKTLQVFSDEQSNTSSQSNEIDDEDIPFDEDGSDKRKSIESRSSLYTTESTAYENPSSKDLQMLVHKENTSNRPISFQRPKTNSLALVKPPMKNRPIAHVATFGDNDDDATSSVIRDSKVSKLESLFRPILPAFSTDDAQSLPSYDPREIKVTESAPGVIQSSKFISLARRSSSLTTTSQPKNRHPWKKTASQLSVDSQPSPELVKNMVSEQAETNADFLFASDYGPVLIAGDPHRSRDSTNRSISTSGARSRLTQRSCQPKRIDAPGKSMDDADAKTLSDCSYRSERRVRFSSEAVDGEIDVTSEINRTVSDLTDTASGQERRSSGIVSLCSSGERNLGVVQEEDERCDASPMNFNGSWAYNERKDAGVTPFLKGKALKKATNSPFLRFQAAKEKFDATVGPSGSFAESIDVPEIQNNSSDMTGSGGMNNGRTSSESMNTNRSSRSIPESIPEEDESEIENEGGEMSPENSIHWRYNEKGVTPFVKGKSGDVENPAQSPARRFKDAKNKFSNVDSIVRPRSIATTTSPKEEKRIVKKGSGGLVSARIEELNSRVTEIRKLKRMRKKLTNPRLHTHNFDNQQPVRNRALLNYKTSIKSADIEKSNSYMAAKFNVIPDIDEDSAISSLGPSPRNGATFLSGPSPMNSIVSEDDNASKVSHGTFGTSGTGRTEGTVATVATVVQQKDNRSGRYRAYSESTMSTTSSGISKVRKQMLFRVSDGTKSLSSNDESTTLSAIIHKENEFFPPAALHLSPVQRTPMQAMKWRSLAAAVQEKDARSGKKNKKVALGARNNNY</sequence>
<protein>
    <submittedName>
        <fullName evidence="2">Uncharacterized protein</fullName>
    </submittedName>
</protein>
<dbReference type="Proteomes" id="UP000693970">
    <property type="component" value="Unassembled WGS sequence"/>
</dbReference>
<feature type="region of interest" description="Disordered" evidence="1">
    <location>
        <begin position="194"/>
        <end position="238"/>
    </location>
</feature>
<feature type="compositionally biased region" description="Acidic residues" evidence="1">
    <location>
        <begin position="420"/>
        <end position="432"/>
    </location>
</feature>
<name>A0A9K3PTX0_9STRA</name>
<feature type="region of interest" description="Disordered" evidence="1">
    <location>
        <begin position="320"/>
        <end position="347"/>
    </location>
</feature>
<keyword evidence="3" id="KW-1185">Reference proteome</keyword>
<accession>A0A9K3PTX0</accession>
<feature type="compositionally biased region" description="Polar residues" evidence="1">
    <location>
        <begin position="1055"/>
        <end position="1064"/>
    </location>
</feature>
<reference evidence="2" key="1">
    <citation type="journal article" date="2021" name="Sci. Rep.">
        <title>Diploid genomic architecture of Nitzschia inconspicua, an elite biomass production diatom.</title>
        <authorList>
            <person name="Oliver A."/>
            <person name="Podell S."/>
            <person name="Pinowska A."/>
            <person name="Traller J.C."/>
            <person name="Smith S.R."/>
            <person name="McClure R."/>
            <person name="Beliaev A."/>
            <person name="Bohutskyi P."/>
            <person name="Hill E.A."/>
            <person name="Rabines A."/>
            <person name="Zheng H."/>
            <person name="Allen L.Z."/>
            <person name="Kuo A."/>
            <person name="Grigoriev I.V."/>
            <person name="Allen A.E."/>
            <person name="Hazlebeck D."/>
            <person name="Allen E.E."/>
        </authorList>
    </citation>
    <scope>NUCLEOTIDE SEQUENCE</scope>
    <source>
        <strain evidence="2">Hildebrandi</strain>
    </source>
</reference>
<feature type="compositionally biased region" description="Low complexity" evidence="1">
    <location>
        <begin position="206"/>
        <end position="217"/>
    </location>
</feature>